<feature type="non-terminal residue" evidence="2">
    <location>
        <position position="1"/>
    </location>
</feature>
<proteinExistence type="predicted"/>
<dbReference type="Pfam" id="PF03105">
    <property type="entry name" value="SPX"/>
    <property type="match status" value="1"/>
</dbReference>
<sequence length="117" mass="13737">MVKFLKQFEGQLVPEWKEAFVDYWKLKKDLKKIHLLNNEKTENKKQTNYSSSTLVSTINKYTSLGMKQREHKVIQVHQKLAASASKEYTYETELLEQFADTDAAIEFFACLDLQLNK</sequence>
<name>A0A8S0SVQ4_OLEEU</name>
<dbReference type="PANTHER" id="PTHR48477">
    <property type="entry name" value="PHOSPHATE TRANSPORTER PHO1"/>
    <property type="match status" value="1"/>
</dbReference>
<evidence type="ECO:0000259" key="1">
    <source>
        <dbReference type="PROSITE" id="PS51382"/>
    </source>
</evidence>
<dbReference type="Gramene" id="OE9A065691T1">
    <property type="protein sequence ID" value="OE9A065691C1"/>
    <property type="gene ID" value="OE9A065691"/>
</dbReference>
<accession>A0A8S0SVQ4</accession>
<keyword evidence="3" id="KW-1185">Reference proteome</keyword>
<dbReference type="InterPro" id="IPR052486">
    <property type="entry name" value="PHO1"/>
</dbReference>
<gene>
    <name evidence="2" type="ORF">OLEA9_A065691</name>
</gene>
<protein>
    <submittedName>
        <fullName evidence="2">Phosphate transporter PHO1 homolog 1</fullName>
    </submittedName>
</protein>
<dbReference type="AlphaFoldDB" id="A0A8S0SVQ4"/>
<evidence type="ECO:0000313" key="3">
    <source>
        <dbReference type="Proteomes" id="UP000594638"/>
    </source>
</evidence>
<feature type="domain" description="SPX" evidence="1">
    <location>
        <begin position="2"/>
        <end position="117"/>
    </location>
</feature>
<dbReference type="PANTHER" id="PTHR48477:SF1">
    <property type="entry name" value="PHOSPHATE TRANSPORTER PHO1"/>
    <property type="match status" value="1"/>
</dbReference>
<dbReference type="InterPro" id="IPR004331">
    <property type="entry name" value="SPX_dom"/>
</dbReference>
<comment type="caution">
    <text evidence="2">The sequence shown here is derived from an EMBL/GenBank/DDBJ whole genome shotgun (WGS) entry which is preliminary data.</text>
</comment>
<dbReference type="PROSITE" id="PS51382">
    <property type="entry name" value="SPX"/>
    <property type="match status" value="1"/>
</dbReference>
<reference evidence="2 3" key="1">
    <citation type="submission" date="2019-12" db="EMBL/GenBank/DDBJ databases">
        <authorList>
            <person name="Alioto T."/>
            <person name="Alioto T."/>
            <person name="Gomez Garrido J."/>
        </authorList>
    </citation>
    <scope>NUCLEOTIDE SEQUENCE [LARGE SCALE GENOMIC DNA]</scope>
</reference>
<dbReference type="OrthoDB" id="9970435at2759"/>
<organism evidence="2 3">
    <name type="scientific">Olea europaea subsp. europaea</name>
    <dbReference type="NCBI Taxonomy" id="158383"/>
    <lineage>
        <taxon>Eukaryota</taxon>
        <taxon>Viridiplantae</taxon>
        <taxon>Streptophyta</taxon>
        <taxon>Embryophyta</taxon>
        <taxon>Tracheophyta</taxon>
        <taxon>Spermatophyta</taxon>
        <taxon>Magnoliopsida</taxon>
        <taxon>eudicotyledons</taxon>
        <taxon>Gunneridae</taxon>
        <taxon>Pentapetalae</taxon>
        <taxon>asterids</taxon>
        <taxon>lamiids</taxon>
        <taxon>Lamiales</taxon>
        <taxon>Oleaceae</taxon>
        <taxon>Oleeae</taxon>
        <taxon>Olea</taxon>
    </lineage>
</organism>
<dbReference type="Proteomes" id="UP000594638">
    <property type="component" value="Unassembled WGS sequence"/>
</dbReference>
<dbReference type="EMBL" id="CACTIH010005532">
    <property type="protein sequence ID" value="CAA2996701.1"/>
    <property type="molecule type" value="Genomic_DNA"/>
</dbReference>
<dbReference type="GO" id="GO:0016036">
    <property type="term" value="P:cellular response to phosphate starvation"/>
    <property type="evidence" value="ECO:0007669"/>
    <property type="project" value="InterPro"/>
</dbReference>
<evidence type="ECO:0000313" key="2">
    <source>
        <dbReference type="EMBL" id="CAA2996701.1"/>
    </source>
</evidence>